<dbReference type="GO" id="GO:0006145">
    <property type="term" value="P:purine nucleobase catabolic process"/>
    <property type="evidence" value="ECO:0007669"/>
    <property type="project" value="TreeGrafter"/>
</dbReference>
<evidence type="ECO:0000256" key="10">
    <source>
        <dbReference type="ARBA" id="ARBA00023157"/>
    </source>
</evidence>
<dbReference type="GO" id="GO:0004846">
    <property type="term" value="F:urate oxidase activity"/>
    <property type="evidence" value="ECO:0007669"/>
    <property type="project" value="UniProtKB-EC"/>
</dbReference>
<comment type="pathway">
    <text evidence="3">Purine metabolism; urate degradation; (S)-allantoin from urate: step 1/3.</text>
</comment>
<dbReference type="AlphaFoldDB" id="A0A182IWS7"/>
<dbReference type="PANTHER" id="PTHR42874">
    <property type="entry name" value="URICASE"/>
    <property type="match status" value="1"/>
</dbReference>
<keyword evidence="9" id="KW-0576">Peroxisome</keyword>
<comment type="subcellular location">
    <subcellularLocation>
        <location evidence="2">Peroxisome</location>
    </subcellularLocation>
</comment>
<comment type="similarity">
    <text evidence="4">Belongs to the uricase family.</text>
</comment>
<dbReference type="InterPro" id="IPR002042">
    <property type="entry name" value="Uricase"/>
</dbReference>
<dbReference type="Pfam" id="PF00431">
    <property type="entry name" value="CUB"/>
    <property type="match status" value="1"/>
</dbReference>
<evidence type="ECO:0000313" key="15">
    <source>
        <dbReference type="EnsemblMetazoa" id="AATE006994-PA.1"/>
    </source>
</evidence>
<feature type="compositionally biased region" description="Basic and acidic residues" evidence="14">
    <location>
        <begin position="658"/>
        <end position="677"/>
    </location>
</feature>
<organism evidence="15">
    <name type="scientific">Anopheles atroparvus</name>
    <name type="common">European mosquito</name>
    <dbReference type="NCBI Taxonomy" id="41427"/>
    <lineage>
        <taxon>Eukaryota</taxon>
        <taxon>Metazoa</taxon>
        <taxon>Ecdysozoa</taxon>
        <taxon>Arthropoda</taxon>
        <taxon>Hexapoda</taxon>
        <taxon>Insecta</taxon>
        <taxon>Pterygota</taxon>
        <taxon>Neoptera</taxon>
        <taxon>Endopterygota</taxon>
        <taxon>Diptera</taxon>
        <taxon>Nematocera</taxon>
        <taxon>Culicoidea</taxon>
        <taxon>Culicidae</taxon>
        <taxon>Anophelinae</taxon>
        <taxon>Anopheles</taxon>
    </lineage>
</organism>
<dbReference type="EnsemblMetazoa" id="AATE006994-RA">
    <property type="protein sequence ID" value="AATE006994-PA.1"/>
    <property type="gene ID" value="AATE006994"/>
</dbReference>
<dbReference type="FunFam" id="3.10.270.10:FF:000002">
    <property type="entry name" value="Uricase"/>
    <property type="match status" value="1"/>
</dbReference>
<keyword evidence="7" id="KW-0659">Purine metabolism</keyword>
<evidence type="ECO:0000256" key="5">
    <source>
        <dbReference type="ARBA" id="ARBA00012598"/>
    </source>
</evidence>
<feature type="compositionally biased region" description="Polar residues" evidence="14">
    <location>
        <begin position="639"/>
        <end position="648"/>
    </location>
</feature>
<dbReference type="PROSITE" id="PS01180">
    <property type="entry name" value="CUB"/>
    <property type="match status" value="1"/>
</dbReference>
<comment type="catalytic activity">
    <reaction evidence="12">
        <text>urate + O2 + H2O = 5-hydroxyisourate + H2O2</text>
        <dbReference type="Rhea" id="RHEA:21368"/>
        <dbReference type="ChEBI" id="CHEBI:15377"/>
        <dbReference type="ChEBI" id="CHEBI:15379"/>
        <dbReference type="ChEBI" id="CHEBI:16240"/>
        <dbReference type="ChEBI" id="CHEBI:17775"/>
        <dbReference type="ChEBI" id="CHEBI:18072"/>
        <dbReference type="EC" id="1.7.3.3"/>
    </reaction>
</comment>
<comment type="function">
    <text evidence="1">Catalyzes the oxidation of uric acid to 5-hydroxyisourate, which is further processed to form (S)-allantoin.</text>
</comment>
<reference evidence="15" key="1">
    <citation type="submission" date="2022-08" db="UniProtKB">
        <authorList>
            <consortium name="EnsemblMetazoa"/>
        </authorList>
    </citation>
    <scope>IDENTIFICATION</scope>
    <source>
        <strain evidence="15">EBRO</strain>
    </source>
</reference>
<dbReference type="InterPro" id="IPR019842">
    <property type="entry name" value="Uricase_CS"/>
</dbReference>
<dbReference type="VEuPathDB" id="VectorBase:AATE006994"/>
<sequence length="937" mass="105114">MMSRKLLTESRDAYLDNENSPFLISNYGYGKDSVKVMHVVRNGLVHSIKEFEVGTKLKLHSQKDYLEGDNSDIVATDSQKNTVYLLARKHGLNSPEEFGIRLCHHFLSKYAHVEEVSIHIEEYPWSRVGFGTGPYTDLHNHAFVFTPTALRYTDVTQKKEESKPTVVSGLTDLRVLKTTQSAFVNFVNDEYRSLPDQLDRIFSTVVRSSWQYSTVTGVDFDYCWNKVKQCILNNFAGETEKGIFSPSVQHTLYLAEKQVLESIPEISSIDMTMPNKHYFTFDFSKFPKVVKDAELKEETVYVPVDKPAGIIYAQLDRKSDQYVKSPRCAGDLCRLTLIDFSGQESIHGRFYDKLCLHAKVHWFAGPLGMPTIEPSLAGFAGPNEGGHPLTIGQEHSAGGAELFRMINEYDERQNQERYGAFTLTSDRRSVVECGGVYKRLQSDIRSPGYPAGYQGNLYCEYTFKSPFVCSSQYHFQFLEFALEPSRNCSKDRLAIGDEEVLCGTVIGAKLYDAPGGVLRMKFVTDSWGTARGFRILVTRQPCSDDNEAAESSTAYTVFTTIQVAEDEAANTEDLTTTTELPVVSPGEVKVVSSRQDIPPEFNPGGNGYLPPPTNTPSVTSPICPSSPCGPGYYPGYPSISGTEGTTSLGGPPPGYEPVKSEDRRPEFPEPTTERVEPESQVALVPGVPVPQACCRNTFTQRRFYLTSANFPSQTTVNQDCVVQVQRFSPHTCRLVIGFKFFLLGNAQHPGCPGGFIEIDGQRICGCRTGQTYRTADFGPYATKTIRIHSRAGRFPMVQGFVLDVYQEDCPQQVPLKRSDTERLVEQPMRRASYEMGRVEGKLLSVPVQSVQTTNSITRTSTQQVFYYNLDEAQPVVRPQESRIQLHYRPLEASEKFVQSLSYPSQGSGPNRCLFTVADWLRLKLDWLWLFKPVCLVQ</sequence>
<dbReference type="GO" id="GO:0019628">
    <property type="term" value="P:urate catabolic process"/>
    <property type="evidence" value="ECO:0007669"/>
    <property type="project" value="TreeGrafter"/>
</dbReference>
<dbReference type="CDD" id="cd00041">
    <property type="entry name" value="CUB"/>
    <property type="match status" value="1"/>
</dbReference>
<evidence type="ECO:0000256" key="2">
    <source>
        <dbReference type="ARBA" id="ARBA00004275"/>
    </source>
</evidence>
<accession>A0A182IWS7</accession>
<dbReference type="PROSITE" id="PS00366">
    <property type="entry name" value="URICASE"/>
    <property type="match status" value="1"/>
</dbReference>
<evidence type="ECO:0000256" key="3">
    <source>
        <dbReference type="ARBA" id="ARBA00004831"/>
    </source>
</evidence>
<keyword evidence="10" id="KW-1015">Disulfide bond</keyword>
<dbReference type="PRINTS" id="PR00093">
    <property type="entry name" value="URICASE"/>
</dbReference>
<evidence type="ECO:0000256" key="14">
    <source>
        <dbReference type="SAM" id="MobiDB-lite"/>
    </source>
</evidence>
<dbReference type="GO" id="GO:0005777">
    <property type="term" value="C:peroxisome"/>
    <property type="evidence" value="ECO:0007669"/>
    <property type="project" value="UniProtKB-SubCell"/>
</dbReference>
<dbReference type="SUPFAM" id="SSF49854">
    <property type="entry name" value="Spermadhesin, CUB domain"/>
    <property type="match status" value="2"/>
</dbReference>
<protein>
    <recommendedName>
        <fullName evidence="6">Uricase</fullName>
        <ecNumber evidence="5">1.7.3.3</ecNumber>
    </recommendedName>
    <alternativeName>
        <fullName evidence="11">Urate oxidase</fullName>
    </alternativeName>
</protein>
<feature type="region of interest" description="Disordered" evidence="14">
    <location>
        <begin position="601"/>
        <end position="622"/>
    </location>
</feature>
<evidence type="ECO:0000256" key="12">
    <source>
        <dbReference type="ARBA" id="ARBA00048818"/>
    </source>
</evidence>
<dbReference type="Gene3D" id="3.10.270.10">
    <property type="entry name" value="Urate Oxidase"/>
    <property type="match status" value="1"/>
</dbReference>
<comment type="caution">
    <text evidence="13">Lacks conserved residue(s) required for the propagation of feature annotation.</text>
</comment>
<dbReference type="Pfam" id="PF01014">
    <property type="entry name" value="Uricase"/>
    <property type="match status" value="2"/>
</dbReference>
<evidence type="ECO:0000256" key="9">
    <source>
        <dbReference type="ARBA" id="ARBA00023140"/>
    </source>
</evidence>
<dbReference type="InterPro" id="IPR000859">
    <property type="entry name" value="CUB_dom"/>
</dbReference>
<evidence type="ECO:0000256" key="8">
    <source>
        <dbReference type="ARBA" id="ARBA00023002"/>
    </source>
</evidence>
<evidence type="ECO:0000256" key="1">
    <source>
        <dbReference type="ARBA" id="ARBA00003860"/>
    </source>
</evidence>
<dbReference type="InterPro" id="IPR035914">
    <property type="entry name" value="Sperma_CUB_dom_sf"/>
</dbReference>
<proteinExistence type="inferred from homology"/>
<dbReference type="SMART" id="SM00042">
    <property type="entry name" value="CUB"/>
    <property type="match status" value="1"/>
</dbReference>
<dbReference type="STRING" id="41427.A0A182IWS7"/>
<evidence type="ECO:0000256" key="6">
    <source>
        <dbReference type="ARBA" id="ARBA00017098"/>
    </source>
</evidence>
<keyword evidence="8" id="KW-0560">Oxidoreductase</keyword>
<evidence type="ECO:0000256" key="4">
    <source>
        <dbReference type="ARBA" id="ARBA00009760"/>
    </source>
</evidence>
<dbReference type="EC" id="1.7.3.3" evidence="5"/>
<evidence type="ECO:0000256" key="7">
    <source>
        <dbReference type="ARBA" id="ARBA00022631"/>
    </source>
</evidence>
<dbReference type="PANTHER" id="PTHR42874:SF1">
    <property type="entry name" value="URICASE"/>
    <property type="match status" value="1"/>
</dbReference>
<name>A0A182IWS7_ANOAO</name>
<evidence type="ECO:0000256" key="13">
    <source>
        <dbReference type="PROSITE-ProRule" id="PRU00059"/>
    </source>
</evidence>
<dbReference type="SUPFAM" id="SSF55620">
    <property type="entry name" value="Tetrahydrobiopterin biosynthesis enzymes-like"/>
    <property type="match status" value="2"/>
</dbReference>
<evidence type="ECO:0000256" key="11">
    <source>
        <dbReference type="ARBA" id="ARBA00031317"/>
    </source>
</evidence>
<feature type="region of interest" description="Disordered" evidence="14">
    <location>
        <begin position="639"/>
        <end position="680"/>
    </location>
</feature>
<dbReference type="Gene3D" id="2.60.120.290">
    <property type="entry name" value="Spermadhesin, CUB domain"/>
    <property type="match status" value="2"/>
</dbReference>
<dbReference type="NCBIfam" id="TIGR03383">
    <property type="entry name" value="urate_oxi"/>
    <property type="match status" value="1"/>
</dbReference>